<dbReference type="EMBL" id="JARJCN010000056">
    <property type="protein sequence ID" value="KAJ7080157.1"/>
    <property type="molecule type" value="Genomic_DNA"/>
</dbReference>
<accession>A0AAD6TYS9</accession>
<name>A0AAD6TYS9_9AGAR</name>
<evidence type="ECO:0000313" key="2">
    <source>
        <dbReference type="Proteomes" id="UP001222325"/>
    </source>
</evidence>
<dbReference type="AlphaFoldDB" id="A0AAD6TYS9"/>
<proteinExistence type="predicted"/>
<evidence type="ECO:0000313" key="1">
    <source>
        <dbReference type="EMBL" id="KAJ7080157.1"/>
    </source>
</evidence>
<reference evidence="1" key="1">
    <citation type="submission" date="2023-03" db="EMBL/GenBank/DDBJ databases">
        <title>Massive genome expansion in bonnet fungi (Mycena s.s.) driven by repeated elements and novel gene families across ecological guilds.</title>
        <authorList>
            <consortium name="Lawrence Berkeley National Laboratory"/>
            <person name="Harder C.B."/>
            <person name="Miyauchi S."/>
            <person name="Viragh M."/>
            <person name="Kuo A."/>
            <person name="Thoen E."/>
            <person name="Andreopoulos B."/>
            <person name="Lu D."/>
            <person name="Skrede I."/>
            <person name="Drula E."/>
            <person name="Henrissat B."/>
            <person name="Morin E."/>
            <person name="Kohler A."/>
            <person name="Barry K."/>
            <person name="LaButti K."/>
            <person name="Morin E."/>
            <person name="Salamov A."/>
            <person name="Lipzen A."/>
            <person name="Mereny Z."/>
            <person name="Hegedus B."/>
            <person name="Baldrian P."/>
            <person name="Stursova M."/>
            <person name="Weitz H."/>
            <person name="Taylor A."/>
            <person name="Grigoriev I.V."/>
            <person name="Nagy L.G."/>
            <person name="Martin F."/>
            <person name="Kauserud H."/>
        </authorList>
    </citation>
    <scope>NUCLEOTIDE SEQUENCE</scope>
    <source>
        <strain evidence="1">CBHHK173m</strain>
    </source>
</reference>
<gene>
    <name evidence="1" type="ORF">B0H15DRAFT_760762</name>
</gene>
<feature type="non-terminal residue" evidence="1">
    <location>
        <position position="1"/>
    </location>
</feature>
<dbReference type="Proteomes" id="UP001222325">
    <property type="component" value="Unassembled WGS sequence"/>
</dbReference>
<organism evidence="1 2">
    <name type="scientific">Mycena belliarum</name>
    <dbReference type="NCBI Taxonomy" id="1033014"/>
    <lineage>
        <taxon>Eukaryota</taxon>
        <taxon>Fungi</taxon>
        <taxon>Dikarya</taxon>
        <taxon>Basidiomycota</taxon>
        <taxon>Agaricomycotina</taxon>
        <taxon>Agaricomycetes</taxon>
        <taxon>Agaricomycetidae</taxon>
        <taxon>Agaricales</taxon>
        <taxon>Marasmiineae</taxon>
        <taxon>Mycenaceae</taxon>
        <taxon>Mycena</taxon>
    </lineage>
</organism>
<feature type="non-terminal residue" evidence="1">
    <location>
        <position position="56"/>
    </location>
</feature>
<sequence length="56" mass="6297">IAKALQARSRAIKTAIEQYNAAAVALAVPCERLTWQEVVDYTFLSDFDLLRLARTD</sequence>
<keyword evidence="2" id="KW-1185">Reference proteome</keyword>
<protein>
    <submittedName>
        <fullName evidence="1">Uncharacterized protein</fullName>
    </submittedName>
</protein>
<comment type="caution">
    <text evidence="1">The sequence shown here is derived from an EMBL/GenBank/DDBJ whole genome shotgun (WGS) entry which is preliminary data.</text>
</comment>